<feature type="transmembrane region" description="Helical" evidence="1">
    <location>
        <begin position="352"/>
        <end position="369"/>
    </location>
</feature>
<dbReference type="STRING" id="642492.Clole_1277"/>
<keyword evidence="1" id="KW-0472">Membrane</keyword>
<dbReference type="HOGENOM" id="CLU_059161_0_0_9"/>
<evidence type="ECO:0000259" key="3">
    <source>
        <dbReference type="Pfam" id="PF19124"/>
    </source>
</evidence>
<feature type="domain" description="DUF5808" evidence="3">
    <location>
        <begin position="326"/>
        <end position="351"/>
    </location>
</feature>
<keyword evidence="1" id="KW-1133">Transmembrane helix</keyword>
<dbReference type="InterPro" id="IPR043831">
    <property type="entry name" value="DUF5808"/>
</dbReference>
<dbReference type="AlphaFoldDB" id="F2JHA6"/>
<feature type="transmembrane region" description="Helical" evidence="1">
    <location>
        <begin position="271"/>
        <end position="292"/>
    </location>
</feature>
<dbReference type="RefSeq" id="WP_013656303.1">
    <property type="nucleotide sequence ID" value="NC_015275.1"/>
</dbReference>
<proteinExistence type="predicted"/>
<name>F2JHA6_CELLD</name>
<organism evidence="4 5">
    <name type="scientific">Cellulosilyticum lentocellum (strain ATCC 49066 / DSM 5427 / NCIMB 11756 / RHM5)</name>
    <name type="common">Clostridium lentocellum</name>
    <dbReference type="NCBI Taxonomy" id="642492"/>
    <lineage>
        <taxon>Bacteria</taxon>
        <taxon>Bacillati</taxon>
        <taxon>Bacillota</taxon>
        <taxon>Clostridia</taxon>
        <taxon>Lachnospirales</taxon>
        <taxon>Cellulosilyticaceae</taxon>
        <taxon>Cellulosilyticum</taxon>
    </lineage>
</organism>
<dbReference type="eggNOG" id="COG4194">
    <property type="taxonomic scope" value="Bacteria"/>
</dbReference>
<feature type="transmembrane region" description="Helical" evidence="1">
    <location>
        <begin position="146"/>
        <end position="163"/>
    </location>
</feature>
<reference evidence="4 5" key="1">
    <citation type="journal article" date="2011" name="J. Bacteriol.">
        <title>Complete genome sequence of the cellulose-degrading bacterium Cellulosilyticum lentocellum.</title>
        <authorList>
            <consortium name="US DOE Joint Genome Institute"/>
            <person name="Miller D.A."/>
            <person name="Suen G."/>
            <person name="Bruce D."/>
            <person name="Copeland A."/>
            <person name="Cheng J.F."/>
            <person name="Detter C."/>
            <person name="Goodwin L.A."/>
            <person name="Han C.S."/>
            <person name="Hauser L.J."/>
            <person name="Land M.L."/>
            <person name="Lapidus A."/>
            <person name="Lucas S."/>
            <person name="Meincke L."/>
            <person name="Pitluck S."/>
            <person name="Tapia R."/>
            <person name="Teshima H."/>
            <person name="Woyke T."/>
            <person name="Fox B.G."/>
            <person name="Angert E.R."/>
            <person name="Currie C.R."/>
        </authorList>
    </citation>
    <scope>NUCLEOTIDE SEQUENCE [LARGE SCALE GENOMIC DNA]</scope>
    <source>
        <strain evidence="5">ATCC 49066 / DSM 5427 / NCIMB 11756 / RHM5</strain>
    </source>
</reference>
<evidence type="ECO:0000313" key="5">
    <source>
        <dbReference type="Proteomes" id="UP000008467"/>
    </source>
</evidence>
<feature type="transmembrane region" description="Helical" evidence="1">
    <location>
        <begin position="236"/>
        <end position="259"/>
    </location>
</feature>
<dbReference type="KEGG" id="cle:Clole_1277"/>
<feature type="transmembrane region" description="Helical" evidence="1">
    <location>
        <begin position="56"/>
        <end position="80"/>
    </location>
</feature>
<dbReference type="PANTHER" id="PTHR37810:SF5">
    <property type="entry name" value="IMMUNITY PROTEIN SDPI"/>
    <property type="match status" value="1"/>
</dbReference>
<protein>
    <recommendedName>
        <fullName evidence="6">DUF1648 domain-containing protein</fullName>
    </recommendedName>
</protein>
<evidence type="ECO:0000313" key="4">
    <source>
        <dbReference type="EMBL" id="ADZ83004.1"/>
    </source>
</evidence>
<dbReference type="Proteomes" id="UP000008467">
    <property type="component" value="Chromosome"/>
</dbReference>
<keyword evidence="5" id="KW-1185">Reference proteome</keyword>
<feature type="transmembrane region" description="Helical" evidence="1">
    <location>
        <begin position="6"/>
        <end position="28"/>
    </location>
</feature>
<feature type="transmembrane region" description="Helical" evidence="1">
    <location>
        <begin position="193"/>
        <end position="215"/>
    </location>
</feature>
<dbReference type="Pfam" id="PF19124">
    <property type="entry name" value="DUF5808"/>
    <property type="match status" value="1"/>
</dbReference>
<sequence length="370" mass="41938">MTNTTFTILSVIGTNVILYILFILTPYFSTADTYMGIFLEHAYRQTPEAKKILKSFLIHTTITFIITTLMILLLLIKIPVLNHSPLLGGILLLETLLYFVVYGKSYAQTKAYKKSLNLPQPTGGKLLIDTAFMEQKNKIKMIYKKLLYIPLVIGLFLGAYTLYHYNEMPQLIPTHFNIVGEIDGWANKNIATALFPSGMTILITLLFSYSLDSAFNKRSKLSKEQLEKGKTVILKYLKWSALTILILVFAITSMMMGIVFSTVQGVTLTPIYNYLSVGAIFLSVILMGYNSYCYKRNLPYKEENEAYLPPEEQDDYWLWGLFYNNPNDPAVLVAKRHGLGWTINIGSFKGKLIILVTLLVIIGAIIFSSY</sequence>
<gene>
    <name evidence="4" type="ordered locus">Clole_1277</name>
</gene>
<dbReference type="PANTHER" id="PTHR37810">
    <property type="entry name" value="IMMUNITY PROTEIN SDPI"/>
    <property type="match status" value="1"/>
</dbReference>
<evidence type="ECO:0000259" key="2">
    <source>
        <dbReference type="Pfam" id="PF07853"/>
    </source>
</evidence>
<evidence type="ECO:0000256" key="1">
    <source>
        <dbReference type="SAM" id="Phobius"/>
    </source>
</evidence>
<dbReference type="Pfam" id="PF07853">
    <property type="entry name" value="DUF1648"/>
    <property type="match status" value="1"/>
</dbReference>
<dbReference type="InterPro" id="IPR012867">
    <property type="entry name" value="DUF1648"/>
</dbReference>
<dbReference type="EMBL" id="CP002582">
    <property type="protein sequence ID" value="ADZ83004.1"/>
    <property type="molecule type" value="Genomic_DNA"/>
</dbReference>
<accession>F2JHA6</accession>
<feature type="transmembrane region" description="Helical" evidence="1">
    <location>
        <begin position="86"/>
        <end position="103"/>
    </location>
</feature>
<keyword evidence="1" id="KW-0812">Transmembrane</keyword>
<feature type="domain" description="DUF1648" evidence="2">
    <location>
        <begin position="155"/>
        <end position="199"/>
    </location>
</feature>
<dbReference type="GO" id="GO:0009636">
    <property type="term" value="P:response to toxic substance"/>
    <property type="evidence" value="ECO:0007669"/>
    <property type="project" value="TreeGrafter"/>
</dbReference>
<evidence type="ECO:0008006" key="6">
    <source>
        <dbReference type="Google" id="ProtNLM"/>
    </source>
</evidence>